<accession>A0A0A9AE14</accession>
<name>A0A0A9AE14_ARUDO</name>
<proteinExistence type="predicted"/>
<organism evidence="1">
    <name type="scientific">Arundo donax</name>
    <name type="common">Giant reed</name>
    <name type="synonym">Donax arundinaceus</name>
    <dbReference type="NCBI Taxonomy" id="35708"/>
    <lineage>
        <taxon>Eukaryota</taxon>
        <taxon>Viridiplantae</taxon>
        <taxon>Streptophyta</taxon>
        <taxon>Embryophyta</taxon>
        <taxon>Tracheophyta</taxon>
        <taxon>Spermatophyta</taxon>
        <taxon>Magnoliopsida</taxon>
        <taxon>Liliopsida</taxon>
        <taxon>Poales</taxon>
        <taxon>Poaceae</taxon>
        <taxon>PACMAD clade</taxon>
        <taxon>Arundinoideae</taxon>
        <taxon>Arundineae</taxon>
        <taxon>Arundo</taxon>
    </lineage>
</organism>
<reference evidence="1" key="2">
    <citation type="journal article" date="2015" name="Data Brief">
        <title>Shoot transcriptome of the giant reed, Arundo donax.</title>
        <authorList>
            <person name="Barrero R.A."/>
            <person name="Guerrero F.D."/>
            <person name="Moolhuijzen P."/>
            <person name="Goolsby J.A."/>
            <person name="Tidwell J."/>
            <person name="Bellgard S.E."/>
            <person name="Bellgard M.I."/>
        </authorList>
    </citation>
    <scope>NUCLEOTIDE SEQUENCE</scope>
    <source>
        <tissue evidence="1">Shoot tissue taken approximately 20 cm above the soil surface</tissue>
    </source>
</reference>
<evidence type="ECO:0000313" key="1">
    <source>
        <dbReference type="EMBL" id="JAD48113.1"/>
    </source>
</evidence>
<sequence length="23" mass="2747">MTTRSVPKSTMHLGTYLYIWHHS</sequence>
<protein>
    <submittedName>
        <fullName evidence="1">Uncharacterized protein</fullName>
    </submittedName>
</protein>
<dbReference type="AlphaFoldDB" id="A0A0A9AE14"/>
<dbReference type="EMBL" id="GBRH01249782">
    <property type="protein sequence ID" value="JAD48113.1"/>
    <property type="molecule type" value="Transcribed_RNA"/>
</dbReference>
<reference evidence="1" key="1">
    <citation type="submission" date="2014-09" db="EMBL/GenBank/DDBJ databases">
        <authorList>
            <person name="Magalhaes I.L.F."/>
            <person name="Oliveira U."/>
            <person name="Santos F.R."/>
            <person name="Vidigal T.H.D.A."/>
            <person name="Brescovit A.D."/>
            <person name="Santos A.J."/>
        </authorList>
    </citation>
    <scope>NUCLEOTIDE SEQUENCE</scope>
    <source>
        <tissue evidence="1">Shoot tissue taken approximately 20 cm above the soil surface</tissue>
    </source>
</reference>